<dbReference type="SUPFAM" id="SSF75005">
    <property type="entry name" value="Arabinanase/levansucrase/invertase"/>
    <property type="match status" value="1"/>
</dbReference>
<dbReference type="InterPro" id="IPR006710">
    <property type="entry name" value="Glyco_hydro_43"/>
</dbReference>
<evidence type="ECO:0000256" key="1">
    <source>
        <dbReference type="ARBA" id="ARBA00000375"/>
    </source>
</evidence>
<dbReference type="InParanoid" id="A0A0C3FIW1"/>
<dbReference type="GO" id="GO:0031222">
    <property type="term" value="P:arabinan catabolic process"/>
    <property type="evidence" value="ECO:0007669"/>
    <property type="project" value="UniProtKB-UniPathway"/>
</dbReference>
<reference evidence="12" key="2">
    <citation type="submission" date="2015-01" db="EMBL/GenBank/DDBJ databases">
        <title>Evolutionary Origins and Diversification of the Mycorrhizal Mutualists.</title>
        <authorList>
            <consortium name="DOE Joint Genome Institute"/>
            <consortium name="Mycorrhizal Genomics Consortium"/>
            <person name="Kohler A."/>
            <person name="Kuo A."/>
            <person name="Nagy L.G."/>
            <person name="Floudas D."/>
            <person name="Copeland A."/>
            <person name="Barry K.W."/>
            <person name="Cichocki N."/>
            <person name="Veneault-Fourrey C."/>
            <person name="LaButti K."/>
            <person name="Lindquist E.A."/>
            <person name="Lipzen A."/>
            <person name="Lundell T."/>
            <person name="Morin E."/>
            <person name="Murat C."/>
            <person name="Riley R."/>
            <person name="Ohm R."/>
            <person name="Sun H."/>
            <person name="Tunlid A."/>
            <person name="Henrissat B."/>
            <person name="Grigoriev I.V."/>
            <person name="Hibbett D.S."/>
            <person name="Martin F."/>
        </authorList>
    </citation>
    <scope>NUCLEOTIDE SEQUENCE [LARGE SCALE GENOMIC DNA]</scope>
    <source>
        <strain evidence="12">F 1598</strain>
    </source>
</reference>
<sequence>MYSPILTVVTLSLCAGLSLAASLPIYANPAAATGDINGVHDPTICKVNGTYYLYTTGNGIPIRTSTDRKNWVAAGEVFPNGAPSETDAYTGSSGTAANLWAPDCTYVDGKFYIYYAASSFGSEHSGIFLVSSPNGLTGWSDYGLVTSSASGTGYNAIDPHLFVSGSEWYLSLGSFWSGIKLMTLDPSTGKPASTAVTSISDRLTNGGAEEASWIYETGGYFYLFTSFDKCCDGTSSTYNIRVSRATSITGPYTDQSGVAALKSGGTEILGTHESIYGPGGQSLLEDSDGVLLIYHYYSTTTSILGINRLDFSSGWPVVS</sequence>
<organism evidence="11 12">
    <name type="scientific">Piloderma croceum (strain F 1598)</name>
    <dbReference type="NCBI Taxonomy" id="765440"/>
    <lineage>
        <taxon>Eukaryota</taxon>
        <taxon>Fungi</taxon>
        <taxon>Dikarya</taxon>
        <taxon>Basidiomycota</taxon>
        <taxon>Agaricomycotina</taxon>
        <taxon>Agaricomycetes</taxon>
        <taxon>Agaricomycetidae</taxon>
        <taxon>Atheliales</taxon>
        <taxon>Atheliaceae</taxon>
        <taxon>Piloderma</taxon>
    </lineage>
</organism>
<dbReference type="HOGENOM" id="CLU_009397_5_1_1"/>
<dbReference type="PANTHER" id="PTHR43301:SF3">
    <property type="entry name" value="ARABINAN ENDO-1,5-ALPHA-L-ARABINOSIDASE A-RELATED"/>
    <property type="match status" value="1"/>
</dbReference>
<comment type="similarity">
    <text evidence="3 7">Belongs to the glycosyl hydrolase 43 family.</text>
</comment>
<evidence type="ECO:0000256" key="4">
    <source>
        <dbReference type="ARBA" id="ARBA00012586"/>
    </source>
</evidence>
<name>A0A0C3FIW1_PILCF</name>
<evidence type="ECO:0000256" key="6">
    <source>
        <dbReference type="ARBA" id="ARBA00023295"/>
    </source>
</evidence>
<feature type="active site" description="Proton acceptor" evidence="8">
    <location>
        <position position="41"/>
    </location>
</feature>
<evidence type="ECO:0000256" key="10">
    <source>
        <dbReference type="SAM" id="SignalP"/>
    </source>
</evidence>
<dbReference type="AlphaFoldDB" id="A0A0C3FIW1"/>
<keyword evidence="12" id="KW-1185">Reference proteome</keyword>
<dbReference type="EMBL" id="KN833008">
    <property type="protein sequence ID" value="KIM79694.1"/>
    <property type="molecule type" value="Genomic_DNA"/>
</dbReference>
<evidence type="ECO:0000313" key="11">
    <source>
        <dbReference type="EMBL" id="KIM79694.1"/>
    </source>
</evidence>
<feature type="active site" description="Proton donor" evidence="8">
    <location>
        <position position="210"/>
    </location>
</feature>
<keyword evidence="10" id="KW-0732">Signal</keyword>
<evidence type="ECO:0000256" key="7">
    <source>
        <dbReference type="PIRNR" id="PIRNR026534"/>
    </source>
</evidence>
<evidence type="ECO:0000256" key="3">
    <source>
        <dbReference type="ARBA" id="ARBA00009865"/>
    </source>
</evidence>
<keyword evidence="5 7" id="KW-0378">Hydrolase</keyword>
<dbReference type="UniPathway" id="UPA00667"/>
<comment type="pathway">
    <text evidence="2 7">Glycan metabolism; L-arabinan degradation.</text>
</comment>
<dbReference type="CDD" id="cd08998">
    <property type="entry name" value="GH43_Arb43a-like"/>
    <property type="match status" value="1"/>
</dbReference>
<evidence type="ECO:0000256" key="8">
    <source>
        <dbReference type="PIRSR" id="PIRSR606710-1"/>
    </source>
</evidence>
<feature type="site" description="Important for catalytic activity, responsible for pKa modulation of the active site Glu and correct orientation of both the proton donor and substrate" evidence="9">
    <location>
        <position position="158"/>
    </location>
</feature>
<dbReference type="Gene3D" id="2.115.10.20">
    <property type="entry name" value="Glycosyl hydrolase domain, family 43"/>
    <property type="match status" value="1"/>
</dbReference>
<dbReference type="InterPro" id="IPR023296">
    <property type="entry name" value="Glyco_hydro_beta-prop_sf"/>
</dbReference>
<accession>A0A0C3FIW1</accession>
<dbReference type="InterPro" id="IPR016840">
    <property type="entry name" value="Glyco_hydro_43_endo_a_Ara-ase"/>
</dbReference>
<feature type="chain" id="PRO_5002164394" description="Arabinan endo-1,5-alpha-L-arabinosidase" evidence="10">
    <location>
        <begin position="21"/>
        <end position="319"/>
    </location>
</feature>
<dbReference type="InterPro" id="IPR050727">
    <property type="entry name" value="GH43_arabinanases"/>
</dbReference>
<dbReference type="STRING" id="765440.A0A0C3FIW1"/>
<feature type="signal peptide" evidence="10">
    <location>
        <begin position="1"/>
        <end position="20"/>
    </location>
</feature>
<dbReference type="OrthoDB" id="195678at2759"/>
<evidence type="ECO:0000313" key="12">
    <source>
        <dbReference type="Proteomes" id="UP000054166"/>
    </source>
</evidence>
<dbReference type="GO" id="GO:0046558">
    <property type="term" value="F:arabinan endo-1,5-alpha-L-arabinosidase activity"/>
    <property type="evidence" value="ECO:0007669"/>
    <property type="project" value="UniProtKB-EC"/>
</dbReference>
<dbReference type="PIRSF" id="PIRSF026534">
    <property type="entry name" value="Endo_alpha-L-arabinosidase"/>
    <property type="match status" value="1"/>
</dbReference>
<protein>
    <recommendedName>
        <fullName evidence="4 7">Arabinan endo-1,5-alpha-L-arabinosidase</fullName>
        <ecNumber evidence="4 7">3.2.1.99</ecNumber>
    </recommendedName>
</protein>
<evidence type="ECO:0000256" key="5">
    <source>
        <dbReference type="ARBA" id="ARBA00022801"/>
    </source>
</evidence>
<reference evidence="11 12" key="1">
    <citation type="submission" date="2014-04" db="EMBL/GenBank/DDBJ databases">
        <authorList>
            <consortium name="DOE Joint Genome Institute"/>
            <person name="Kuo A."/>
            <person name="Tarkka M."/>
            <person name="Buscot F."/>
            <person name="Kohler A."/>
            <person name="Nagy L.G."/>
            <person name="Floudas D."/>
            <person name="Copeland A."/>
            <person name="Barry K.W."/>
            <person name="Cichocki N."/>
            <person name="Veneault-Fourrey C."/>
            <person name="LaButti K."/>
            <person name="Lindquist E.A."/>
            <person name="Lipzen A."/>
            <person name="Lundell T."/>
            <person name="Morin E."/>
            <person name="Murat C."/>
            <person name="Sun H."/>
            <person name="Tunlid A."/>
            <person name="Henrissat B."/>
            <person name="Grigoriev I.V."/>
            <person name="Hibbett D.S."/>
            <person name="Martin F."/>
            <person name="Nordberg H.P."/>
            <person name="Cantor M.N."/>
            <person name="Hua S.X."/>
        </authorList>
    </citation>
    <scope>NUCLEOTIDE SEQUENCE [LARGE SCALE GENOMIC DNA]</scope>
    <source>
        <strain evidence="11 12">F 1598</strain>
    </source>
</reference>
<proteinExistence type="inferred from homology"/>
<comment type="catalytic activity">
    <reaction evidence="1 7">
        <text>Endohydrolysis of (1-&gt;5)-alpha-arabinofuranosidic linkages in (1-&gt;5)-arabinans.</text>
        <dbReference type="EC" id="3.2.1.99"/>
    </reaction>
</comment>
<dbReference type="EC" id="3.2.1.99" evidence="4 7"/>
<keyword evidence="6 7" id="KW-0326">Glycosidase</keyword>
<evidence type="ECO:0000256" key="2">
    <source>
        <dbReference type="ARBA" id="ARBA00004834"/>
    </source>
</evidence>
<evidence type="ECO:0000256" key="9">
    <source>
        <dbReference type="PIRSR" id="PIRSR606710-2"/>
    </source>
</evidence>
<dbReference type="Pfam" id="PF04616">
    <property type="entry name" value="Glyco_hydro_43"/>
    <property type="match status" value="1"/>
</dbReference>
<dbReference type="Proteomes" id="UP000054166">
    <property type="component" value="Unassembled WGS sequence"/>
</dbReference>
<gene>
    <name evidence="11" type="ORF">PILCRDRAFT_553224</name>
</gene>
<dbReference type="PANTHER" id="PTHR43301">
    <property type="entry name" value="ARABINAN ENDO-1,5-ALPHA-L-ARABINOSIDASE"/>
    <property type="match status" value="1"/>
</dbReference>